<reference evidence="2 3" key="1">
    <citation type="submission" date="2022-04" db="EMBL/GenBank/DDBJ databases">
        <title>Gracilibacillus sp. isolated from saltern.</title>
        <authorList>
            <person name="Won M."/>
            <person name="Lee C.-M."/>
            <person name="Woen H.-Y."/>
            <person name="Kwon S.-W."/>
        </authorList>
    </citation>
    <scope>NUCLEOTIDE SEQUENCE [LARGE SCALE GENOMIC DNA]</scope>
    <source>
        <strain evidence="2 3">SSWR10-1</strain>
    </source>
</reference>
<proteinExistence type="predicted"/>
<evidence type="ECO:0000313" key="3">
    <source>
        <dbReference type="Proteomes" id="UP000831782"/>
    </source>
</evidence>
<organism evidence="2 3">
    <name type="scientific">Gracilibacillus caseinilyticus</name>
    <dbReference type="NCBI Taxonomy" id="2932256"/>
    <lineage>
        <taxon>Bacteria</taxon>
        <taxon>Bacillati</taxon>
        <taxon>Bacillota</taxon>
        <taxon>Bacilli</taxon>
        <taxon>Bacillales</taxon>
        <taxon>Bacillaceae</taxon>
        <taxon>Gracilibacillus</taxon>
    </lineage>
</organism>
<name>A0ABY4F1E6_9BACI</name>
<keyword evidence="1" id="KW-0812">Transmembrane</keyword>
<accession>A0ABY4F1E6</accession>
<dbReference type="RefSeq" id="WP_244723799.1">
    <property type="nucleotide sequence ID" value="NZ_CP095072.1"/>
</dbReference>
<evidence type="ECO:0000256" key="1">
    <source>
        <dbReference type="SAM" id="Phobius"/>
    </source>
</evidence>
<feature type="transmembrane region" description="Helical" evidence="1">
    <location>
        <begin position="5"/>
        <end position="23"/>
    </location>
</feature>
<gene>
    <name evidence="2" type="ORF">MUN88_09680</name>
</gene>
<sequence length="54" mass="6284">MKGFIFFCLVMIIGFFVFVPWLLIVIPMIGIKTFVIVVILLIIGFLTEYLMKKN</sequence>
<feature type="transmembrane region" description="Helical" evidence="1">
    <location>
        <begin position="29"/>
        <end position="51"/>
    </location>
</feature>
<dbReference type="Proteomes" id="UP000831782">
    <property type="component" value="Chromosome"/>
</dbReference>
<evidence type="ECO:0000313" key="2">
    <source>
        <dbReference type="EMBL" id="UOQ50299.1"/>
    </source>
</evidence>
<keyword evidence="1" id="KW-0472">Membrane</keyword>
<keyword evidence="1" id="KW-1133">Transmembrane helix</keyword>
<keyword evidence="3" id="KW-1185">Reference proteome</keyword>
<protein>
    <submittedName>
        <fullName evidence="2">Uncharacterized protein</fullName>
    </submittedName>
</protein>
<dbReference type="EMBL" id="CP095072">
    <property type="protein sequence ID" value="UOQ50299.1"/>
    <property type="molecule type" value="Genomic_DNA"/>
</dbReference>